<protein>
    <submittedName>
        <fullName evidence="8">Sterol desaturase family protein</fullName>
        <ecNumber evidence="8">1.-.-.-</ecNumber>
    </submittedName>
</protein>
<dbReference type="InterPro" id="IPR050307">
    <property type="entry name" value="Sterol_Desaturase_Related"/>
</dbReference>
<keyword evidence="4 6" id="KW-0472">Membrane</keyword>
<evidence type="ECO:0000256" key="1">
    <source>
        <dbReference type="ARBA" id="ARBA00004370"/>
    </source>
</evidence>
<evidence type="ECO:0000259" key="7">
    <source>
        <dbReference type="Pfam" id="PF04116"/>
    </source>
</evidence>
<evidence type="ECO:0000313" key="9">
    <source>
        <dbReference type="Proteomes" id="UP001596977"/>
    </source>
</evidence>
<evidence type="ECO:0000313" key="8">
    <source>
        <dbReference type="EMBL" id="MFD0948068.1"/>
    </source>
</evidence>
<comment type="subcellular location">
    <subcellularLocation>
        <location evidence="1">Membrane</location>
    </subcellularLocation>
</comment>
<gene>
    <name evidence="8" type="ORF">ACFQ1E_17120</name>
</gene>
<dbReference type="InterPro" id="IPR006694">
    <property type="entry name" value="Fatty_acid_hydroxylase"/>
</dbReference>
<accession>A0ABW3H9H2</accession>
<evidence type="ECO:0000256" key="2">
    <source>
        <dbReference type="ARBA" id="ARBA00022692"/>
    </source>
</evidence>
<keyword evidence="2 6" id="KW-0812">Transmembrane</keyword>
<evidence type="ECO:0000256" key="5">
    <source>
        <dbReference type="SAM" id="MobiDB-lite"/>
    </source>
</evidence>
<keyword evidence="9" id="KW-1185">Reference proteome</keyword>
<comment type="caution">
    <text evidence="8">The sequence shown here is derived from an EMBL/GenBank/DDBJ whole genome shotgun (WGS) entry which is preliminary data.</text>
</comment>
<reference evidence="9" key="1">
    <citation type="journal article" date="2019" name="Int. J. Syst. Evol. Microbiol.">
        <title>The Global Catalogue of Microorganisms (GCM) 10K type strain sequencing project: providing services to taxonomists for standard genome sequencing and annotation.</title>
        <authorList>
            <consortium name="The Broad Institute Genomics Platform"/>
            <consortium name="The Broad Institute Genome Sequencing Center for Infectious Disease"/>
            <person name="Wu L."/>
            <person name="Ma J."/>
        </authorList>
    </citation>
    <scope>NUCLEOTIDE SEQUENCE [LARGE SCALE GENOMIC DNA]</scope>
    <source>
        <strain evidence="9">CCUG 62982</strain>
    </source>
</reference>
<keyword evidence="3 6" id="KW-1133">Transmembrane helix</keyword>
<feature type="transmembrane region" description="Helical" evidence="6">
    <location>
        <begin position="6"/>
        <end position="25"/>
    </location>
</feature>
<feature type="region of interest" description="Disordered" evidence="5">
    <location>
        <begin position="250"/>
        <end position="274"/>
    </location>
</feature>
<keyword evidence="8" id="KW-0560">Oxidoreductase</keyword>
<organism evidence="8 9">
    <name type="scientific">Sphingomonas canadensis</name>
    <dbReference type="NCBI Taxonomy" id="1219257"/>
    <lineage>
        <taxon>Bacteria</taxon>
        <taxon>Pseudomonadati</taxon>
        <taxon>Pseudomonadota</taxon>
        <taxon>Alphaproteobacteria</taxon>
        <taxon>Sphingomonadales</taxon>
        <taxon>Sphingomonadaceae</taxon>
        <taxon>Sphingomonas</taxon>
    </lineage>
</organism>
<name>A0ABW3H9H2_9SPHN</name>
<dbReference type="RefSeq" id="WP_264945892.1">
    <property type="nucleotide sequence ID" value="NZ_JAPDRA010000010.1"/>
</dbReference>
<dbReference type="EC" id="1.-.-.-" evidence="8"/>
<dbReference type="Pfam" id="PF04116">
    <property type="entry name" value="FA_hydroxylase"/>
    <property type="match status" value="1"/>
</dbReference>
<evidence type="ECO:0000256" key="4">
    <source>
        <dbReference type="ARBA" id="ARBA00023136"/>
    </source>
</evidence>
<proteinExistence type="predicted"/>
<feature type="transmembrane region" description="Helical" evidence="6">
    <location>
        <begin position="76"/>
        <end position="101"/>
    </location>
</feature>
<sequence length="274" mass="31273">MDWIAPYLLGWSFAFALITAAELLLPRGPERIGNRLAGLGFWALWLPVSALVHAGYQHLWHWLGVAPLVVLPLDFTWTGIAAVVLAPLAGALVYDFFFYWCHRAQHRWLWRYHAVHHAIRDLNAVNAYHHISEPLLQAVLILLPTSLIVSDTGQSAAAMVVLLHLHASYIHSPVRFGFGPVGRLFVDNRYHRIHHSLEERHFDRNFAAFTPLWDWLFGTIWFPRRGEWPAVGLAEADQPRDLREWLTLPWRPRAPQEEPAAPLRPQDRAAAASG</sequence>
<evidence type="ECO:0000256" key="3">
    <source>
        <dbReference type="ARBA" id="ARBA00022989"/>
    </source>
</evidence>
<dbReference type="PANTHER" id="PTHR11863">
    <property type="entry name" value="STEROL DESATURASE"/>
    <property type="match status" value="1"/>
</dbReference>
<feature type="transmembrane region" description="Helical" evidence="6">
    <location>
        <begin position="37"/>
        <end position="56"/>
    </location>
</feature>
<evidence type="ECO:0000256" key="6">
    <source>
        <dbReference type="SAM" id="Phobius"/>
    </source>
</evidence>
<feature type="compositionally biased region" description="Low complexity" evidence="5">
    <location>
        <begin position="250"/>
        <end position="264"/>
    </location>
</feature>
<dbReference type="GO" id="GO:0016491">
    <property type="term" value="F:oxidoreductase activity"/>
    <property type="evidence" value="ECO:0007669"/>
    <property type="project" value="UniProtKB-KW"/>
</dbReference>
<dbReference type="EMBL" id="JBHTJG010000010">
    <property type="protein sequence ID" value="MFD0948068.1"/>
    <property type="molecule type" value="Genomic_DNA"/>
</dbReference>
<feature type="domain" description="Fatty acid hydroxylase" evidence="7">
    <location>
        <begin position="89"/>
        <end position="219"/>
    </location>
</feature>
<dbReference type="Proteomes" id="UP001596977">
    <property type="component" value="Unassembled WGS sequence"/>
</dbReference>